<evidence type="ECO:0000313" key="1">
    <source>
        <dbReference type="EMBL" id="KHG00747.1"/>
    </source>
</evidence>
<dbReference type="Proteomes" id="UP000032142">
    <property type="component" value="Unassembled WGS sequence"/>
</dbReference>
<name>A0A0B0MK48_GOSAR</name>
<evidence type="ECO:0000313" key="2">
    <source>
        <dbReference type="Proteomes" id="UP000032142"/>
    </source>
</evidence>
<reference evidence="2" key="1">
    <citation type="submission" date="2014-09" db="EMBL/GenBank/DDBJ databases">
        <authorList>
            <person name="Mudge J."/>
            <person name="Ramaraj T."/>
            <person name="Lindquist I.E."/>
            <person name="Bharti A.K."/>
            <person name="Sundararajan A."/>
            <person name="Cameron C.T."/>
            <person name="Woodward J.E."/>
            <person name="May G.D."/>
            <person name="Brubaker C."/>
            <person name="Broadhvest J."/>
            <person name="Wilkins T.A."/>
        </authorList>
    </citation>
    <scope>NUCLEOTIDE SEQUENCE</scope>
    <source>
        <strain evidence="2">cv. AKA8401</strain>
    </source>
</reference>
<dbReference type="EMBL" id="JRRC01148047">
    <property type="protein sequence ID" value="KHG00747.1"/>
    <property type="molecule type" value="Genomic_DNA"/>
</dbReference>
<gene>
    <name evidence="1" type="ORF">F383_23480</name>
</gene>
<dbReference type="AlphaFoldDB" id="A0A0B0MK48"/>
<accession>A0A0B0MK48</accession>
<protein>
    <submittedName>
        <fullName evidence="1">Uncharacterized protein</fullName>
    </submittedName>
</protein>
<sequence length="25" mass="3064">MSIVATRETYRRKVFILDSLWYSID</sequence>
<keyword evidence="2" id="KW-1185">Reference proteome</keyword>
<proteinExistence type="predicted"/>
<organism evidence="1 2">
    <name type="scientific">Gossypium arboreum</name>
    <name type="common">Tree cotton</name>
    <name type="synonym">Gossypium nanking</name>
    <dbReference type="NCBI Taxonomy" id="29729"/>
    <lineage>
        <taxon>Eukaryota</taxon>
        <taxon>Viridiplantae</taxon>
        <taxon>Streptophyta</taxon>
        <taxon>Embryophyta</taxon>
        <taxon>Tracheophyta</taxon>
        <taxon>Spermatophyta</taxon>
        <taxon>Magnoliopsida</taxon>
        <taxon>eudicotyledons</taxon>
        <taxon>Gunneridae</taxon>
        <taxon>Pentapetalae</taxon>
        <taxon>rosids</taxon>
        <taxon>malvids</taxon>
        <taxon>Malvales</taxon>
        <taxon>Malvaceae</taxon>
        <taxon>Malvoideae</taxon>
        <taxon>Gossypium</taxon>
    </lineage>
</organism>
<comment type="caution">
    <text evidence="1">The sequence shown here is derived from an EMBL/GenBank/DDBJ whole genome shotgun (WGS) entry which is preliminary data.</text>
</comment>